<evidence type="ECO:0000313" key="3">
    <source>
        <dbReference type="Proteomes" id="UP000177625"/>
    </source>
</evidence>
<keyword evidence="1" id="KW-1133">Transmembrane helix</keyword>
<keyword evidence="1" id="KW-0472">Membrane</keyword>
<dbReference type="EMBL" id="FJVC01000395">
    <property type="protein sequence ID" value="CZT49789.1"/>
    <property type="molecule type" value="Genomic_DNA"/>
</dbReference>
<gene>
    <name evidence="2" type="ORF">RSE6_10680</name>
</gene>
<organism evidence="2 3">
    <name type="scientific">Rhynchosporium secalis</name>
    <name type="common">Barley scald fungus</name>
    <dbReference type="NCBI Taxonomy" id="38038"/>
    <lineage>
        <taxon>Eukaryota</taxon>
        <taxon>Fungi</taxon>
        <taxon>Dikarya</taxon>
        <taxon>Ascomycota</taxon>
        <taxon>Pezizomycotina</taxon>
        <taxon>Leotiomycetes</taxon>
        <taxon>Helotiales</taxon>
        <taxon>Ploettnerulaceae</taxon>
        <taxon>Rhynchosporium</taxon>
    </lineage>
</organism>
<reference evidence="3" key="1">
    <citation type="submission" date="2016-03" db="EMBL/GenBank/DDBJ databases">
        <authorList>
            <person name="Guldener U."/>
        </authorList>
    </citation>
    <scope>NUCLEOTIDE SEQUENCE [LARGE SCALE GENOMIC DNA]</scope>
</reference>
<protein>
    <submittedName>
        <fullName evidence="2">Uncharacterized protein</fullName>
    </submittedName>
</protein>
<evidence type="ECO:0000313" key="2">
    <source>
        <dbReference type="EMBL" id="CZT49789.1"/>
    </source>
</evidence>
<dbReference type="Proteomes" id="UP000177625">
    <property type="component" value="Unassembled WGS sequence"/>
</dbReference>
<dbReference type="AlphaFoldDB" id="A0A1E1ML27"/>
<name>A0A1E1ML27_RHYSE</name>
<keyword evidence="3" id="KW-1185">Reference proteome</keyword>
<evidence type="ECO:0000256" key="1">
    <source>
        <dbReference type="SAM" id="Phobius"/>
    </source>
</evidence>
<keyword evidence="1" id="KW-0812">Transmembrane</keyword>
<proteinExistence type="predicted"/>
<feature type="transmembrane region" description="Helical" evidence="1">
    <location>
        <begin position="91"/>
        <end position="116"/>
    </location>
</feature>
<sequence length="163" mass="17493">MVKLTISPYYTGFPRILHSLSPSSLESQNTFKEIIIDSSIPNPGLTKSFNNPSLMAHVLFASVGEQFLHPRSVNAIGSQKEAILVKRCMTVFGGLCAMMAALILSILVGALVGLLARDAIVGDHDRSRCWGSGCLRGSICDACIPMKASYEENCGVGNGMEEE</sequence>
<accession>A0A1E1ML27</accession>